<dbReference type="OrthoDB" id="2423195at2759"/>
<dbReference type="STRING" id="48709.A0A1D2N334"/>
<reference evidence="1 2" key="1">
    <citation type="journal article" date="2016" name="Genome Biol. Evol.">
        <title>Gene Family Evolution Reflects Adaptation to Soil Environmental Stressors in the Genome of the Collembolan Orchesella cincta.</title>
        <authorList>
            <person name="Faddeeva-Vakhrusheva A."/>
            <person name="Derks M.F."/>
            <person name="Anvar S.Y."/>
            <person name="Agamennone V."/>
            <person name="Suring W."/>
            <person name="Smit S."/>
            <person name="van Straalen N.M."/>
            <person name="Roelofs D."/>
        </authorList>
    </citation>
    <scope>NUCLEOTIDE SEQUENCE [LARGE SCALE GENOMIC DNA]</scope>
    <source>
        <tissue evidence="1">Mixed pool</tissue>
    </source>
</reference>
<sequence length="493" mass="56581">MVKMFYVAKLQREMTVWSSFYRYTFQCVHIVMDWFLANMLICHQNKLFCIAANHVVMNLVQVLVDVDTLVRAVVPRAFRGESMLNVRKSVENSLSAVMCKCDVPCSTVCPPCKKPCFMKCEHSACKEKCGDPCSECKEKCTWSCPHARCTKLCGELCDREPCDEPCPKKLKCGHSCVGYCGEPCPPLCRECDKEELTEVFLGNEEDENARFIYLEDCGHSIEREGMEHWLNSSQGARISARTCPRCKTTVRNCRRFGNLIRQHYKDVVTVKMRSFGNQANSKILRDKWITVVNNDQILERVFPLFHARIQTFLVDATGTRNGATKMIPRIIDEFAMRSMDFIADSTTKAAHDLFDLQRNDKLVAPFYAKVVDVYRKILAAMLDRQPLSKQEIHDFNEELDRVDYYKQLMMRRSLPPCTRENARAYPTYTRAKRLVTSTLPFTYQRKQEFKEILTEGRCNECGASIGGGSHRLRSDNQLAAEMDGANRSAWPGN</sequence>
<organism evidence="1 2">
    <name type="scientific">Orchesella cincta</name>
    <name type="common">Springtail</name>
    <name type="synonym">Podura cincta</name>
    <dbReference type="NCBI Taxonomy" id="48709"/>
    <lineage>
        <taxon>Eukaryota</taxon>
        <taxon>Metazoa</taxon>
        <taxon>Ecdysozoa</taxon>
        <taxon>Arthropoda</taxon>
        <taxon>Hexapoda</taxon>
        <taxon>Collembola</taxon>
        <taxon>Entomobryomorpha</taxon>
        <taxon>Entomobryoidea</taxon>
        <taxon>Orchesellidae</taxon>
        <taxon>Orchesellinae</taxon>
        <taxon>Orchesella</taxon>
    </lineage>
</organism>
<accession>A0A1D2N334</accession>
<evidence type="ECO:0000313" key="1">
    <source>
        <dbReference type="EMBL" id="ODM99679.1"/>
    </source>
</evidence>
<gene>
    <name evidence="1" type="ORF">Ocin01_06990</name>
</gene>
<dbReference type="EMBL" id="LJIJ01000263">
    <property type="protein sequence ID" value="ODM99679.1"/>
    <property type="molecule type" value="Genomic_DNA"/>
</dbReference>
<proteinExistence type="predicted"/>
<dbReference type="OMA" id="CTRENAR"/>
<dbReference type="Proteomes" id="UP000094527">
    <property type="component" value="Unassembled WGS sequence"/>
</dbReference>
<keyword evidence="2" id="KW-1185">Reference proteome</keyword>
<dbReference type="AlphaFoldDB" id="A0A1D2N334"/>
<comment type="caution">
    <text evidence="1">The sequence shown here is derived from an EMBL/GenBank/DDBJ whole genome shotgun (WGS) entry which is preliminary data.</text>
</comment>
<name>A0A1D2N334_ORCCI</name>
<evidence type="ECO:0000313" key="2">
    <source>
        <dbReference type="Proteomes" id="UP000094527"/>
    </source>
</evidence>
<protein>
    <submittedName>
        <fullName evidence="1">NFX1-type zinc finger-containing protein 1</fullName>
    </submittedName>
</protein>
<feature type="non-terminal residue" evidence="1">
    <location>
        <position position="493"/>
    </location>
</feature>